<dbReference type="Proteomes" id="UP000266118">
    <property type="component" value="Chromosome"/>
</dbReference>
<evidence type="ECO:0000256" key="1">
    <source>
        <dbReference type="ARBA" id="ARBA00009600"/>
    </source>
</evidence>
<dbReference type="InterPro" id="IPR003774">
    <property type="entry name" value="AlgH-like"/>
</dbReference>
<keyword evidence="3" id="KW-1185">Reference proteome</keyword>
<dbReference type="Pfam" id="PF02622">
    <property type="entry name" value="DUF179"/>
    <property type="match status" value="1"/>
</dbReference>
<dbReference type="GO" id="GO:0005829">
    <property type="term" value="C:cytosol"/>
    <property type="evidence" value="ECO:0007669"/>
    <property type="project" value="TreeGrafter"/>
</dbReference>
<dbReference type="PANTHER" id="PTHR30327:SF1">
    <property type="entry name" value="UPF0301 PROTEIN YQGE"/>
    <property type="match status" value="1"/>
</dbReference>
<dbReference type="RefSeq" id="WP_119989812.1">
    <property type="nucleotide sequence ID" value="NZ_CP032489.1"/>
</dbReference>
<dbReference type="KEGG" id="ark:D6B99_14775"/>
<dbReference type="Gene3D" id="3.40.1740.10">
    <property type="entry name" value="VC0467-like"/>
    <property type="match status" value="1"/>
</dbReference>
<evidence type="ECO:0000313" key="2">
    <source>
        <dbReference type="EMBL" id="AYD48757.1"/>
    </source>
</evidence>
<dbReference type="EMBL" id="CP032489">
    <property type="protein sequence ID" value="AYD48757.1"/>
    <property type="molecule type" value="Genomic_DNA"/>
</dbReference>
<dbReference type="SUPFAM" id="SSF143456">
    <property type="entry name" value="VC0467-like"/>
    <property type="match status" value="1"/>
</dbReference>
<proteinExistence type="inferred from homology"/>
<organism evidence="2 3">
    <name type="scientific">Arachidicoccus soli</name>
    <dbReference type="NCBI Taxonomy" id="2341117"/>
    <lineage>
        <taxon>Bacteria</taxon>
        <taxon>Pseudomonadati</taxon>
        <taxon>Bacteroidota</taxon>
        <taxon>Chitinophagia</taxon>
        <taxon>Chitinophagales</taxon>
        <taxon>Chitinophagaceae</taxon>
        <taxon>Arachidicoccus</taxon>
    </lineage>
</organism>
<evidence type="ECO:0000313" key="3">
    <source>
        <dbReference type="Proteomes" id="UP000266118"/>
    </source>
</evidence>
<accession>A0A386HS49</accession>
<protein>
    <submittedName>
        <fullName evidence="2">YqgE/AlgH family protein</fullName>
    </submittedName>
</protein>
<reference evidence="2 3" key="1">
    <citation type="submission" date="2018-09" db="EMBL/GenBank/DDBJ databases">
        <title>Arachidicoccus sp. nov., a bacterium isolated from soil.</title>
        <authorList>
            <person name="Weon H.-Y."/>
            <person name="Kwon S.-W."/>
            <person name="Lee S.A."/>
        </authorList>
    </citation>
    <scope>NUCLEOTIDE SEQUENCE [LARGE SCALE GENOMIC DNA]</scope>
    <source>
        <strain evidence="2 3">KIS59-12</strain>
    </source>
</reference>
<dbReference type="PANTHER" id="PTHR30327">
    <property type="entry name" value="UNCHARACTERIZED PROTEIN YQGE"/>
    <property type="match status" value="1"/>
</dbReference>
<gene>
    <name evidence="2" type="ORF">D6B99_14775</name>
</gene>
<dbReference type="AlphaFoldDB" id="A0A386HS49"/>
<dbReference type="OrthoDB" id="9807486at2"/>
<name>A0A386HS49_9BACT</name>
<sequence length="168" mass="19184">MHISTGTILISTPLLNNSIFEKTIILISEYNELGATGFIMNKLFPRRLNDLLEFKDSPSLHLYAGGPVEIEKLYFVHQRPDLIEEGIFVCDSIYLGGDFNQAVKSINNKKILDSDIRLLIGYCGWDNSQLDAEIAEGSWLPIEVDVTETIFSKNNRLLWNELYARWTN</sequence>
<comment type="similarity">
    <text evidence="1">Belongs to the UPF0301 (AlgH) family.</text>
</comment>